<proteinExistence type="predicted"/>
<evidence type="ECO:0000313" key="1">
    <source>
        <dbReference type="EMBL" id="CAB4012386.1"/>
    </source>
</evidence>
<keyword evidence="2" id="KW-1185">Reference proteome</keyword>
<dbReference type="OrthoDB" id="10003658at2759"/>
<organism evidence="1 2">
    <name type="scientific">Paramuricea clavata</name>
    <name type="common">Red gorgonian</name>
    <name type="synonym">Violescent sea-whip</name>
    <dbReference type="NCBI Taxonomy" id="317549"/>
    <lineage>
        <taxon>Eukaryota</taxon>
        <taxon>Metazoa</taxon>
        <taxon>Cnidaria</taxon>
        <taxon>Anthozoa</taxon>
        <taxon>Octocorallia</taxon>
        <taxon>Malacalcyonacea</taxon>
        <taxon>Plexauridae</taxon>
        <taxon>Paramuricea</taxon>
    </lineage>
</organism>
<evidence type="ECO:0000313" key="2">
    <source>
        <dbReference type="Proteomes" id="UP001152795"/>
    </source>
</evidence>
<comment type="caution">
    <text evidence="1">The sequence shown here is derived from an EMBL/GenBank/DDBJ whole genome shotgun (WGS) entry which is preliminary data.</text>
</comment>
<reference evidence="1" key="1">
    <citation type="submission" date="2020-04" db="EMBL/GenBank/DDBJ databases">
        <authorList>
            <person name="Alioto T."/>
            <person name="Alioto T."/>
            <person name="Gomez Garrido J."/>
        </authorList>
    </citation>
    <scope>NUCLEOTIDE SEQUENCE</scope>
    <source>
        <strain evidence="1">A484AB</strain>
    </source>
</reference>
<accession>A0A7D9EPT7</accession>
<dbReference type="Proteomes" id="UP001152795">
    <property type="component" value="Unassembled WGS sequence"/>
</dbReference>
<name>A0A7D9EPT7_PARCT</name>
<protein>
    <submittedName>
        <fullName evidence="1">Uncharacterized protein</fullName>
    </submittedName>
</protein>
<gene>
    <name evidence="1" type="ORF">PACLA_8A063892</name>
</gene>
<dbReference type="AlphaFoldDB" id="A0A7D9EPT7"/>
<dbReference type="EMBL" id="CACRXK020007492">
    <property type="protein sequence ID" value="CAB4012386.1"/>
    <property type="molecule type" value="Genomic_DNA"/>
</dbReference>
<sequence>MASKIQVAVRVCEANRIVLPWRFVQLNHTSYTYQQLWADIIQGVHGQLDFVDLKCKRTSYEFQKATAFLSLSLTNGIEGDAQNDLMEVVNFFNMRFFSINIKHGDIDCDDCRLHAGTANPPTTNAFQVMMAAAKEAAIIGIPKVCPDPKCNLDKLKNTILTYFQEKMCIFPANCGKAATVFVARLSDFVYYLDGQYFKIEMEISKAKKFPEVFKRKFSGFNCPEKSKHRKHELNNLSEKKLESHAIAIREVIQSLQFLDSIPWAEVKQEVLQMVQVVEQYCLHLRVDNVRNKVSRETPRSEVEIRANVTLMKVNKSPIHPALSGLDKQLLDVQLYSPISIREFLPTCDRRRVYEIIQELKQKGLKFKCIHYAHQPGGSKQALHFVWRVDEAKSEGETIERCLQVIKKIEAEIPVYERRITKKHFMQAFGFVVKPVALRAIFRELKGDQSAPANLSERELDSRFQYAMQCEDAGILVDLRNQSPEKKKDTFKEFFAETERYLAEDIGVACHERRHGEQLYLAKAVSIKDLHERIKERVPPGTNVPSVKWLRYQFQPINPRANTAKYYKGIINVKMMVQKRQIRVNHVDAHYCSAAWRYMREFAITHRDMTTLVSMDDKHKCKVGEPLYPLAAAERGKQVIVGANQVMAVGDHDFSKCTLTPSVNLVIDIPQTISGSFYRGDVYVGFKDSILKPSSPLRHATELAEILKLRGTVHPVLLLYTDGGPDHRTTYMSVKLSMIALFRSLDLDMLVALRTAPSNSWANPVERIMSIVNTGLQGIGLMRQKMGDNFEKAIANAKSVKEMREKLATDDLKKELGESLSFPIDLLNSQMNRLSLKEKKFQTFTPASEEEINTLWEKCLEIEKGLQRDHLTMKDVKDFEHLKAFLKHCCIEGHYCFQNRPSKVTRPKTTRAKLPFSPSVQHAQNTDVMVQCTECEKWRLVFAKKKLTKRQKQQLTDLLEDMDYTCGFQFDDILLPHGLQVHIKDHDCEDNIEKLYYACDYEPCCIYCGEYVDDVDEDDEIYPQCGNCTQDPVRKRK</sequence>